<dbReference type="PANTHER" id="PTHR42977">
    <property type="entry name" value="HYDROLASE-RELATED"/>
    <property type="match status" value="1"/>
</dbReference>
<dbReference type="PRINTS" id="PR00111">
    <property type="entry name" value="ABHYDROLASE"/>
</dbReference>
<dbReference type="NCBIfam" id="NF002043">
    <property type="entry name" value="PRK00870.1"/>
    <property type="match status" value="1"/>
</dbReference>
<dbReference type="RefSeq" id="WP_354143246.1">
    <property type="nucleotide sequence ID" value="NZ_JAZDQV010000001.1"/>
</dbReference>
<evidence type="ECO:0000313" key="4">
    <source>
        <dbReference type="Proteomes" id="UP001343492"/>
    </source>
</evidence>
<reference evidence="3 4" key="1">
    <citation type="submission" date="2024-01" db="EMBL/GenBank/DDBJ databases">
        <title>The genome sequence of Erythrobacteraceae sp. strain 1XM1-14.</title>
        <authorList>
            <person name="Liu Y."/>
        </authorList>
    </citation>
    <scope>NUCLEOTIDE SEQUENCE [LARGE SCALE GENOMIC DNA]</scope>
    <source>
        <strain evidence="3 4">1XM1-14</strain>
    </source>
</reference>
<comment type="caution">
    <text evidence="3">The sequence shown here is derived from an EMBL/GenBank/DDBJ whole genome shotgun (WGS) entry which is preliminary data.</text>
</comment>
<evidence type="ECO:0000259" key="2">
    <source>
        <dbReference type="Pfam" id="PF00561"/>
    </source>
</evidence>
<accession>A0ABU7GB07</accession>
<dbReference type="SUPFAM" id="SSF53474">
    <property type="entry name" value="alpha/beta-Hydrolases"/>
    <property type="match status" value="1"/>
</dbReference>
<sequence length="301" mass="33112">MGEIYRTPDERFAQIPDFPFEPNYFELTGGLRLHYLDEGPRNGPIVLMLHGEPSWCFLYRKMIPPVVAAGYRVLAPDLIGFGKSDKLTRKSDYTYAKHVGWMREWFEALGLKNAILACQDWGSLVGLRMVAEMPDKFSGVVLSNGGLPEGQEAPKAFAAWRRFSKYSPVFPIGRILQRATKTELSAAEVAAYDAPFPTRASKAGARIFPSLVPLGENVAVPDQKAAWKVLEAFEKPFTCAFSDGDPITRGGDANFVNRIPGAKLGSHRTLKGGHFIQEDDPEGFVSAIFDTARTAGVAPQA</sequence>
<name>A0ABU7GB07_9SPHN</name>
<dbReference type="Pfam" id="PF00561">
    <property type="entry name" value="Abhydrolase_1"/>
    <property type="match status" value="1"/>
</dbReference>
<dbReference type="PANTHER" id="PTHR42977:SF3">
    <property type="entry name" value="AB HYDROLASE-1 DOMAIN-CONTAINING PROTEIN"/>
    <property type="match status" value="1"/>
</dbReference>
<dbReference type="PRINTS" id="PR00412">
    <property type="entry name" value="EPOXHYDRLASE"/>
</dbReference>
<evidence type="ECO:0000313" key="3">
    <source>
        <dbReference type="EMBL" id="MEE1876131.1"/>
    </source>
</evidence>
<dbReference type="InterPro" id="IPR000073">
    <property type="entry name" value="AB_hydrolase_1"/>
</dbReference>
<dbReference type="InterPro" id="IPR029058">
    <property type="entry name" value="AB_hydrolase_fold"/>
</dbReference>
<proteinExistence type="predicted"/>
<dbReference type="EMBL" id="JAZDQV010000001">
    <property type="protein sequence ID" value="MEE1876131.1"/>
    <property type="molecule type" value="Genomic_DNA"/>
</dbReference>
<keyword evidence="1" id="KW-0378">Hydrolase</keyword>
<evidence type="ECO:0000256" key="1">
    <source>
        <dbReference type="ARBA" id="ARBA00022801"/>
    </source>
</evidence>
<keyword evidence="4" id="KW-1185">Reference proteome</keyword>
<organism evidence="3 4">
    <name type="scientific">Altererythrobacter litoralis</name>
    <dbReference type="NCBI Taxonomy" id="3113904"/>
    <lineage>
        <taxon>Bacteria</taxon>
        <taxon>Pseudomonadati</taxon>
        <taxon>Pseudomonadota</taxon>
        <taxon>Alphaproteobacteria</taxon>
        <taxon>Sphingomonadales</taxon>
        <taxon>Erythrobacteraceae</taxon>
        <taxon>Altererythrobacter</taxon>
    </lineage>
</organism>
<dbReference type="InterPro" id="IPR000639">
    <property type="entry name" value="Epox_hydrolase-like"/>
</dbReference>
<feature type="domain" description="AB hydrolase-1" evidence="2">
    <location>
        <begin position="44"/>
        <end position="182"/>
    </location>
</feature>
<dbReference type="Gene3D" id="3.40.50.1820">
    <property type="entry name" value="alpha/beta hydrolase"/>
    <property type="match status" value="1"/>
</dbReference>
<protein>
    <submittedName>
        <fullName evidence="3">Haloalkane dehalogenase</fullName>
    </submittedName>
</protein>
<gene>
    <name evidence="3" type="ORF">VRS74_00345</name>
</gene>
<dbReference type="InterPro" id="IPR051340">
    <property type="entry name" value="Haloalkane_dehalogenase"/>
</dbReference>
<dbReference type="Proteomes" id="UP001343492">
    <property type="component" value="Unassembled WGS sequence"/>
</dbReference>